<evidence type="ECO:0000256" key="1">
    <source>
        <dbReference type="SAM" id="MobiDB-lite"/>
    </source>
</evidence>
<reference evidence="5" key="1">
    <citation type="submission" date="2017-01" db="EMBL/GenBank/DDBJ databases">
        <authorList>
            <person name="Wang Y."/>
            <person name="White M."/>
            <person name="Kvist S."/>
            <person name="Moncalvo J.-M."/>
        </authorList>
    </citation>
    <scope>NUCLEOTIDE SEQUENCE [LARGE SCALE GENOMIC DNA]</scope>
    <source>
        <strain evidence="5">ID-206-W2</strain>
    </source>
</reference>
<organism evidence="3 5">
    <name type="scientific">Smittium culicis</name>
    <dbReference type="NCBI Taxonomy" id="133412"/>
    <lineage>
        <taxon>Eukaryota</taxon>
        <taxon>Fungi</taxon>
        <taxon>Fungi incertae sedis</taxon>
        <taxon>Zoopagomycota</taxon>
        <taxon>Kickxellomycotina</taxon>
        <taxon>Harpellomycetes</taxon>
        <taxon>Harpellales</taxon>
        <taxon>Legeriomycetaceae</taxon>
        <taxon>Smittium</taxon>
    </lineage>
</organism>
<evidence type="ECO:0000313" key="3">
    <source>
        <dbReference type="EMBL" id="OMJ25968.1"/>
    </source>
</evidence>
<feature type="region of interest" description="Disordered" evidence="1">
    <location>
        <begin position="136"/>
        <end position="178"/>
    </location>
</feature>
<gene>
    <name evidence="4" type="ORF">AYI69_g2405</name>
    <name evidence="3" type="ORF">AYI69_g4112</name>
</gene>
<keyword evidence="5" id="KW-1185">Reference proteome</keyword>
<sequence length="1345" mass="155109">MNEANYIKDLNTGNIATSSNVANIHTVNNSPYGSDMPSDTESKHSSAKVSTNIKKKAIRKFKHSWTHSFPWLLYLPDLNVLKCRLCEQENRSNQFATNGSKNFKTSAFIDHEKSKDHQNCLPKSDNSNDLKFKSYEQKKSSEKNIQNSTTDIPIQPHILHPSPLNNDRNNPSIANTQNDKSYPIIMNDLVISESANNKDTNKLNYPSQIPNPRSQNIPNFTYFGKYSYTTDQNPPTSNFEGKKIYLNPINSSDPSLSNNLNRFHNSELPSNFSKAPFVNIPKFSLVQGDFTLMSKNLLEKLPKVSREFGNFVSTFCLLVYFINLNSKHFAFLSTEFLDCVKDSFKYFLFNNDTFESDIKRCSIFSPLIVLKISKNFLEIAETVKLLSIKFEASYTNKERNDTSLGVLGLFSESKRIPSMLKYDEFHSRNLEIFENVPSLKYQVSGPYISSGHDEYPSNLSSMNLTHKKFQKIETIHKIFSNLLDQLHEFHFLAFLLYVSDIINLINPILPSINFVEMSPSYILKFPATTKSKTTIERNGSEDIYNLKSQDNCRNDYEQNNSFEDFQSAKNRKKLKYSNNIDGDSTILRHENLVYSNSDNKEINSPFYKDQTYDYFNNDSHNVSASSSESNTFHFVQSNQGQNSHKPSSDVSEFRPFLQKLGNINIYHNSEASYESRQQYPYRLNSLVDKIHSFYVNNYLNLNINQRVCSSISDNRSKIDGDWIYQMDQSVYVDKVAISGFYLNKFLNSISNTKVSIDSENSHTNNIFQFNSFYISGYDPHSSKSKLVTTLSKVSKEIVSDLKLRLSYSEINTIDKLNQLWDVEKFPSYFGTLNKYNTQTIEYLCRRLNLFDTKKHDINEIEKEWNIFKCFVFHTTYCKREPEVCCCGFIIDQNNITSNNDLLHTRENKLRLELLAEICQNTEYNIKKKISGNGRNDGVVINSQDLPKKLSVDRLFFALIFAQNMNIFGDIAIENTLTNEHSFERGYEGCPPNYSKILSNKNYLAYNHSIGNMKSKRSLDYDSIDCSSNANLEYEPHFHIQNAYLDYEKNTKKDSLFQFPNLQKLICLWYLLPLSKIEILENFRGQVAPIIISVIKDFYFFLLNSKEMEYFSEISEFDDRDVFFSGSLDLLSRPLFSPLESSTSLPNKNSHISETKYSSSSYQNVSTSLEKHQKDSKFTTPRISSNCSDCRETYEDGLNDSGSEKNCAICGLEDELSDSNLLEILKFCKLNGDLCPNHAKKFGIKTFYEDYFSLDPSDTFTSLLSYGIEINPSNLSYLVKCYKRVIFEMIKSNELDVFLLKFGMEGYNLDIIESNESSKIAIKKFVLDLVSHIVQEYTIFLLELRS</sequence>
<name>A0A1R1YGB8_9FUNG</name>
<dbReference type="SMART" id="SM00597">
    <property type="entry name" value="ZnF_TTF"/>
    <property type="match status" value="1"/>
</dbReference>
<reference evidence="3" key="2">
    <citation type="submission" date="2017-01" db="EMBL/GenBank/DDBJ databases">
        <authorList>
            <person name="Mah S.A."/>
            <person name="Swanson W.J."/>
            <person name="Moy G.W."/>
            <person name="Vacquier V.D."/>
        </authorList>
    </citation>
    <scope>NUCLEOTIDE SEQUENCE [LARGE SCALE GENOMIC DNA]</scope>
    <source>
        <strain evidence="3">ID-206-W2</strain>
    </source>
</reference>
<feature type="compositionally biased region" description="Polar residues" evidence="1">
    <location>
        <begin position="163"/>
        <end position="178"/>
    </location>
</feature>
<dbReference type="OrthoDB" id="5599186at2759"/>
<feature type="compositionally biased region" description="Polar residues" evidence="1">
    <location>
        <begin position="143"/>
        <end position="152"/>
    </location>
</feature>
<dbReference type="InterPro" id="IPR006580">
    <property type="entry name" value="Znf_TTF"/>
</dbReference>
<accession>A0A1R1YGB8</accession>
<dbReference type="Pfam" id="PF25431">
    <property type="entry name" value="zf-C17orf113"/>
    <property type="match status" value="1"/>
</dbReference>
<dbReference type="InterPro" id="IPR057456">
    <property type="entry name" value="Znf_C17orf113"/>
</dbReference>
<feature type="region of interest" description="Disordered" evidence="1">
    <location>
        <begin position="26"/>
        <end position="48"/>
    </location>
</feature>
<comment type="caution">
    <text evidence="3">The sequence shown here is derived from an EMBL/GenBank/DDBJ whole genome shotgun (WGS) entry which is preliminary data.</text>
</comment>
<dbReference type="EMBL" id="LSSM01001548">
    <property type="protein sequence ID" value="OMJ25968.1"/>
    <property type="molecule type" value="Genomic_DNA"/>
</dbReference>
<dbReference type="Proteomes" id="UP000187429">
    <property type="component" value="Unassembled WGS sequence"/>
</dbReference>
<evidence type="ECO:0000259" key="2">
    <source>
        <dbReference type="SMART" id="SM00597"/>
    </source>
</evidence>
<proteinExistence type="predicted"/>
<dbReference type="EMBL" id="LSSM01000703">
    <property type="protein sequence ID" value="OMJ28131.1"/>
    <property type="molecule type" value="Genomic_DNA"/>
</dbReference>
<evidence type="ECO:0000313" key="4">
    <source>
        <dbReference type="EMBL" id="OMJ28131.1"/>
    </source>
</evidence>
<feature type="domain" description="TTF-type" evidence="2">
    <location>
        <begin position="57"/>
        <end position="139"/>
    </location>
</feature>
<evidence type="ECO:0000313" key="5">
    <source>
        <dbReference type="Proteomes" id="UP000187429"/>
    </source>
</evidence>
<protein>
    <recommendedName>
        <fullName evidence="2">TTF-type domain-containing protein</fullName>
    </recommendedName>
</protein>